<dbReference type="InterPro" id="IPR000182">
    <property type="entry name" value="GNAT_dom"/>
</dbReference>
<keyword evidence="3" id="KW-1185">Reference proteome</keyword>
<dbReference type="InterPro" id="IPR016181">
    <property type="entry name" value="Acyl_CoA_acyltransferase"/>
</dbReference>
<comment type="caution">
    <text evidence="2">The sequence shown here is derived from an EMBL/GenBank/DDBJ whole genome shotgun (WGS) entry which is preliminary data.</text>
</comment>
<dbReference type="Proteomes" id="UP001335737">
    <property type="component" value="Unassembled WGS sequence"/>
</dbReference>
<organism evidence="2 3">
    <name type="scientific">Virgibacillus tibetensis</name>
    <dbReference type="NCBI Taxonomy" id="3042313"/>
    <lineage>
        <taxon>Bacteria</taxon>
        <taxon>Bacillati</taxon>
        <taxon>Bacillota</taxon>
        <taxon>Bacilli</taxon>
        <taxon>Bacillales</taxon>
        <taxon>Bacillaceae</taxon>
        <taxon>Virgibacillus</taxon>
    </lineage>
</organism>
<sequence length="283" mass="31865">MSIAVKKELAERLENAEIDALSSRLTEIQKIDRNPMSVEIKKFGNATAFSVKNIPGPSFNTVKGLNAGDEKHIEKIIDFYKQKEIPVRFELTPAHTSSELLTCLSEAGYYHNDFHTTLYTQLSRELVTINKLNEQKLTIRKLKRQEFGTFAEIYIKGFQMPPFLKDGIAQNNEILYDSENWTFYLASYENEPAGIGVLFVNDRIATLAAAATIPSLRNKGIHAALIEHRILQANQLECDLIVGQAKFGSVSQNNMERAGLSIAYTKAIWNKKKVLIQQTGARV</sequence>
<feature type="domain" description="N-acetyltransferase" evidence="1">
    <location>
        <begin position="137"/>
        <end position="281"/>
    </location>
</feature>
<dbReference type="PROSITE" id="PS51186">
    <property type="entry name" value="GNAT"/>
    <property type="match status" value="1"/>
</dbReference>
<proteinExistence type="predicted"/>
<name>A0ABU6KK43_9BACI</name>
<accession>A0ABU6KK43</accession>
<reference evidence="2 3" key="1">
    <citation type="journal article" date="2024" name="Int. J. Syst. Evol. Microbiol.">
        <title>Virgibacillus tibetensis sp. nov., isolated from salt lake on the Tibetan Plateau of China.</title>
        <authorList>
            <person name="Phurbu D."/>
            <person name="Liu Z.-X."/>
            <person name="Wang R."/>
            <person name="Zheng Y.-Y."/>
            <person name="Liu H.-C."/>
            <person name="Zhou Y.-G."/>
            <person name="Yu Y.-J."/>
            <person name="Li A.-H."/>
        </authorList>
    </citation>
    <scope>NUCLEOTIDE SEQUENCE [LARGE SCALE GENOMIC DNA]</scope>
    <source>
        <strain evidence="2 3">C22-A2</strain>
    </source>
</reference>
<dbReference type="RefSeq" id="WP_327608347.1">
    <property type="nucleotide sequence ID" value="NZ_JARZFX010000008.1"/>
</dbReference>
<evidence type="ECO:0000313" key="3">
    <source>
        <dbReference type="Proteomes" id="UP001335737"/>
    </source>
</evidence>
<evidence type="ECO:0000313" key="2">
    <source>
        <dbReference type="EMBL" id="MEC5424787.1"/>
    </source>
</evidence>
<dbReference type="SUPFAM" id="SSF55729">
    <property type="entry name" value="Acyl-CoA N-acyltransferases (Nat)"/>
    <property type="match status" value="1"/>
</dbReference>
<protein>
    <submittedName>
        <fullName evidence="2">GNAT family N-acetyltransferase</fullName>
    </submittedName>
</protein>
<dbReference type="Gene3D" id="3.40.630.30">
    <property type="match status" value="1"/>
</dbReference>
<dbReference type="EMBL" id="JARZFX010000008">
    <property type="protein sequence ID" value="MEC5424787.1"/>
    <property type="molecule type" value="Genomic_DNA"/>
</dbReference>
<gene>
    <name evidence="2" type="ORF">QGM71_14975</name>
</gene>
<evidence type="ECO:0000259" key="1">
    <source>
        <dbReference type="PROSITE" id="PS51186"/>
    </source>
</evidence>